<feature type="transmembrane region" description="Helical" evidence="8">
    <location>
        <begin position="163"/>
        <end position="187"/>
    </location>
</feature>
<evidence type="ECO:0000313" key="9">
    <source>
        <dbReference type="EMBL" id="KDC52651.1"/>
    </source>
</evidence>
<sequence>MLALGNRLLAQQRIRVLSIPVLFIICILVFFIALSQGGVVITLRETMLMLTQPVDDQLKHAIIWQIRLPRILLSMVVGAGLATCGAAMQALFRNPLADPGLIGIASGAALGAVATIVLGTSLFANFSDNLGYYAVPVGAFLSCIAVCMFIYRLGAQNGRFTIVSLLLAGIAVNAIVNAIIGILTLVSNEQQLRDLTFWSMGSLAGNHLAMIMPTLGIIIGCCIGLLRLSKPLNVYLLGEAQAKHVGINVTKLKKQVFIYTALCTAAAVAITGVIGFVGLIVPHIMRLILGPDHRYLLPACMLGGALMLSLADLFARTIMLPAEVPIGLITSAIGGPFFLIMLLKTYQGAK</sequence>
<dbReference type="Pfam" id="PF01032">
    <property type="entry name" value="FecCD"/>
    <property type="match status" value="1"/>
</dbReference>
<dbReference type="Gene3D" id="1.10.3470.10">
    <property type="entry name" value="ABC transporter involved in vitamin B12 uptake, BtuC"/>
    <property type="match status" value="1"/>
</dbReference>
<feature type="transmembrane region" description="Helical" evidence="8">
    <location>
        <begin position="256"/>
        <end position="289"/>
    </location>
</feature>
<dbReference type="Proteomes" id="UP000027154">
    <property type="component" value="Unassembled WGS sequence"/>
</dbReference>
<comment type="caution">
    <text evidence="9">The sequence shown here is derived from an EMBL/GenBank/DDBJ whole genome shotgun (WGS) entry which is preliminary data.</text>
</comment>
<evidence type="ECO:0000256" key="3">
    <source>
        <dbReference type="ARBA" id="ARBA00022448"/>
    </source>
</evidence>
<dbReference type="PANTHER" id="PTHR30472">
    <property type="entry name" value="FERRIC ENTEROBACTIN TRANSPORT SYSTEM PERMEASE PROTEIN"/>
    <property type="match status" value="1"/>
</dbReference>
<dbReference type="EMBL" id="JJNZ01000010">
    <property type="protein sequence ID" value="KDC52651.1"/>
    <property type="molecule type" value="Genomic_DNA"/>
</dbReference>
<keyword evidence="4" id="KW-1003">Cell membrane</keyword>
<dbReference type="SUPFAM" id="SSF81345">
    <property type="entry name" value="ABC transporter involved in vitamin B12 uptake, BtuC"/>
    <property type="match status" value="1"/>
</dbReference>
<name>A0ABD3YD24_9GAMM</name>
<evidence type="ECO:0000256" key="1">
    <source>
        <dbReference type="ARBA" id="ARBA00004651"/>
    </source>
</evidence>
<dbReference type="GO" id="GO:0005886">
    <property type="term" value="C:plasma membrane"/>
    <property type="evidence" value="ECO:0007669"/>
    <property type="project" value="UniProtKB-SubCell"/>
</dbReference>
<evidence type="ECO:0000256" key="6">
    <source>
        <dbReference type="ARBA" id="ARBA00022989"/>
    </source>
</evidence>
<feature type="transmembrane region" description="Helical" evidence="8">
    <location>
        <begin position="326"/>
        <end position="346"/>
    </location>
</feature>
<accession>A0ABD3YD24</accession>
<keyword evidence="6 8" id="KW-1133">Transmembrane helix</keyword>
<comment type="subcellular location">
    <subcellularLocation>
        <location evidence="1">Cell membrane</location>
        <topology evidence="1">Multi-pass membrane protein</topology>
    </subcellularLocation>
</comment>
<dbReference type="InterPro" id="IPR037294">
    <property type="entry name" value="ABC_BtuC-like"/>
</dbReference>
<feature type="transmembrane region" description="Helical" evidence="8">
    <location>
        <begin position="104"/>
        <end position="124"/>
    </location>
</feature>
<feature type="transmembrane region" description="Helical" evidence="8">
    <location>
        <begin position="71"/>
        <end position="92"/>
    </location>
</feature>
<reference evidence="9 10" key="1">
    <citation type="submission" date="2014-04" db="EMBL/GenBank/DDBJ databases">
        <title>Pseudoalteromonas galatheae sp. nov., isolated from a deep-sea polychaete near Canal Concepcion, Chile.</title>
        <authorList>
            <person name="Machado H.R."/>
            <person name="Gram L."/>
            <person name="Vynne N.G."/>
        </authorList>
    </citation>
    <scope>NUCLEOTIDE SEQUENCE [LARGE SCALE GENOMIC DNA]</scope>
    <source>
        <strain evidence="9 10">KMM216</strain>
    </source>
</reference>
<keyword evidence="5 8" id="KW-0812">Transmembrane</keyword>
<keyword evidence="7 8" id="KW-0472">Membrane</keyword>
<feature type="transmembrane region" description="Helical" evidence="8">
    <location>
        <begin position="207"/>
        <end position="226"/>
    </location>
</feature>
<gene>
    <name evidence="9" type="ORF">DC53_04000</name>
</gene>
<evidence type="ECO:0000313" key="10">
    <source>
        <dbReference type="Proteomes" id="UP000027154"/>
    </source>
</evidence>
<feature type="transmembrane region" description="Helical" evidence="8">
    <location>
        <begin position="130"/>
        <end position="151"/>
    </location>
</feature>
<dbReference type="AlphaFoldDB" id="A0ABD3YD24"/>
<feature type="transmembrane region" description="Helical" evidence="8">
    <location>
        <begin position="295"/>
        <end position="314"/>
    </location>
</feature>
<evidence type="ECO:0000256" key="5">
    <source>
        <dbReference type="ARBA" id="ARBA00022692"/>
    </source>
</evidence>
<protein>
    <submittedName>
        <fullName evidence="9">Iron ABC transporter</fullName>
    </submittedName>
</protein>
<proteinExistence type="inferred from homology"/>
<keyword evidence="3" id="KW-0813">Transport</keyword>
<dbReference type="RefSeq" id="WP_033023434.1">
    <property type="nucleotide sequence ID" value="NZ_JBBMQV010000022.1"/>
</dbReference>
<comment type="similarity">
    <text evidence="2">Belongs to the binding-protein-dependent transport system permease family. FecCD subfamily.</text>
</comment>
<dbReference type="FunFam" id="1.10.3470.10:FF:000001">
    <property type="entry name" value="Vitamin B12 ABC transporter permease BtuC"/>
    <property type="match status" value="1"/>
</dbReference>
<evidence type="ECO:0000256" key="8">
    <source>
        <dbReference type="SAM" id="Phobius"/>
    </source>
</evidence>
<dbReference type="PANTHER" id="PTHR30472:SF25">
    <property type="entry name" value="ABC TRANSPORTER PERMEASE PROTEIN MJ0876-RELATED"/>
    <property type="match status" value="1"/>
</dbReference>
<evidence type="ECO:0000256" key="2">
    <source>
        <dbReference type="ARBA" id="ARBA00007935"/>
    </source>
</evidence>
<evidence type="ECO:0000256" key="7">
    <source>
        <dbReference type="ARBA" id="ARBA00023136"/>
    </source>
</evidence>
<dbReference type="InterPro" id="IPR000522">
    <property type="entry name" value="ABC_transptr_permease_BtuC"/>
</dbReference>
<feature type="transmembrane region" description="Helical" evidence="8">
    <location>
        <begin position="21"/>
        <end position="43"/>
    </location>
</feature>
<dbReference type="CDD" id="cd06550">
    <property type="entry name" value="TM_ABC_iron-siderophores_like"/>
    <property type="match status" value="1"/>
</dbReference>
<evidence type="ECO:0000256" key="4">
    <source>
        <dbReference type="ARBA" id="ARBA00022475"/>
    </source>
</evidence>
<organism evidence="9 10">
    <name type="scientific">Pseudoalteromonas fuliginea</name>
    <dbReference type="NCBI Taxonomy" id="1872678"/>
    <lineage>
        <taxon>Bacteria</taxon>
        <taxon>Pseudomonadati</taxon>
        <taxon>Pseudomonadota</taxon>
        <taxon>Gammaproteobacteria</taxon>
        <taxon>Alteromonadales</taxon>
        <taxon>Pseudoalteromonadaceae</taxon>
        <taxon>Pseudoalteromonas</taxon>
    </lineage>
</organism>